<evidence type="ECO:0000256" key="8">
    <source>
        <dbReference type="PIRNR" id="PIRNR006630"/>
    </source>
</evidence>
<comment type="similarity">
    <text evidence="9">Belongs to the NAD synthetase family.</text>
</comment>
<feature type="binding site" evidence="7">
    <location>
        <position position="466"/>
    </location>
    <ligand>
        <name>deamido-NAD(+)</name>
        <dbReference type="ChEBI" id="CHEBI:58437"/>
        <note>ligand shared between two neighboring subunits</note>
    </ligand>
</feature>
<dbReference type="CDD" id="cd00553">
    <property type="entry name" value="NAD_synthase"/>
    <property type="match status" value="1"/>
</dbReference>
<accession>A0A9D1E9E9</accession>
<dbReference type="Pfam" id="PF00795">
    <property type="entry name" value="CN_hydrolase"/>
    <property type="match status" value="1"/>
</dbReference>
<feature type="binding site" evidence="7">
    <location>
        <position position="204"/>
    </location>
    <ligand>
        <name>L-glutamine</name>
        <dbReference type="ChEBI" id="CHEBI:58359"/>
    </ligand>
</feature>
<keyword evidence="3 7" id="KW-0436">Ligase</keyword>
<sequence length="645" mass="71647">MRDGFIKAAAVTPKVKVADVAFNKEQILLEMKRAAEEGAAVIVFPELCITGYSCRDLFLQESLLREAVLALLEIAEQTKNINAVVFVGLPYVHNGKLYNVAAALCRGQILGLVPKTYLPNYQEFYEARQFTPGMRVPEQTVIAPGVETWIGTAQLFSCPQAAGLVIGVEICEDLWTPDPPGTAHCLQGANVLVNLSASDEATGKQDYRRQLVASQSARLYCGYVYASAGEGESTQDVVYSGHNMIAEGGRILKSSGIFSEGITISEIDVAYLNTRRRNMNTFDIRRDEVYRICRFSLEIRPTVLTRSVDPAPFVPSDPASLHRRCEEILDIQSVGLKKRLAHTGSKTVVLGISGGLDSTLALLVAARAFDMLARDRKGIVAVTMPGFGTTDRTYDNAVSMIRELGVTFREVDIKAAVLQHFSDIGHDPEQHDVTYENGQARERTQILMDIANQTEGFVVGTGDMSELALGWATYNGDHMSMYGVNASVPKTLVRHLVRYYADTYAGEELKRILLDVLDTPVSPELLPPKEGKIAQKTEELVGPYELHDFFLYYFMRYNCAPGKIFRLALRAFDGVYDQRTILKWEKVFYRRFFAQQFKRSCLPDGPKVGTVALSPRGDLRMPSDAVGSIWQEELKALDETLNSEE</sequence>
<dbReference type="InterPro" id="IPR003010">
    <property type="entry name" value="C-N_Hydrolase"/>
</dbReference>
<dbReference type="Gene3D" id="1.10.10.1140">
    <property type="entry name" value="Glutamine-dependent NAD+ synthetase, C-terminal domain"/>
    <property type="match status" value="1"/>
</dbReference>
<dbReference type="GO" id="GO:0009435">
    <property type="term" value="P:NAD+ biosynthetic process"/>
    <property type="evidence" value="ECO:0007669"/>
    <property type="project" value="UniProtKB-UniRule"/>
</dbReference>
<feature type="active site" description="Nucleophile; for glutaminase activity" evidence="7">
    <location>
        <position position="171"/>
    </location>
</feature>
<dbReference type="GO" id="GO:0008795">
    <property type="term" value="F:NAD+ synthase activity"/>
    <property type="evidence" value="ECO:0007669"/>
    <property type="project" value="UniProtKB-UniRule"/>
</dbReference>
<dbReference type="CDD" id="cd07570">
    <property type="entry name" value="GAT_Gln-NAD-synth"/>
    <property type="match status" value="1"/>
</dbReference>
<dbReference type="Proteomes" id="UP000823912">
    <property type="component" value="Unassembled WGS sequence"/>
</dbReference>
<evidence type="ECO:0000256" key="6">
    <source>
        <dbReference type="ARBA" id="ARBA00023027"/>
    </source>
</evidence>
<keyword evidence="4 7" id="KW-0547">Nucleotide-binding</keyword>
<comment type="pathway">
    <text evidence="1 7 8">Cofactor biosynthesis; NAD(+) biosynthesis; NAD(+) from deamido-NAD(+) (L-Gln route): step 1/1.</text>
</comment>
<keyword evidence="5 7" id="KW-0067">ATP-binding</keyword>
<dbReference type="InterPro" id="IPR036526">
    <property type="entry name" value="C-N_Hydrolase_sf"/>
</dbReference>
<dbReference type="SUPFAM" id="SSF52402">
    <property type="entry name" value="Adenine nucleotide alpha hydrolases-like"/>
    <property type="match status" value="1"/>
</dbReference>
<dbReference type="NCBIfam" id="TIGR00552">
    <property type="entry name" value="nadE"/>
    <property type="match status" value="1"/>
</dbReference>
<dbReference type="NCBIfam" id="NF002730">
    <property type="entry name" value="PRK02628.1"/>
    <property type="match status" value="1"/>
</dbReference>
<evidence type="ECO:0000256" key="9">
    <source>
        <dbReference type="RuleBase" id="RU003811"/>
    </source>
</evidence>
<reference evidence="11" key="1">
    <citation type="submission" date="2020-10" db="EMBL/GenBank/DDBJ databases">
        <authorList>
            <person name="Gilroy R."/>
        </authorList>
    </citation>
    <scope>NUCLEOTIDE SEQUENCE</scope>
    <source>
        <strain evidence="11">ChiSjej5B23-6657</strain>
    </source>
</reference>
<evidence type="ECO:0000256" key="1">
    <source>
        <dbReference type="ARBA" id="ARBA00005188"/>
    </source>
</evidence>
<evidence type="ECO:0000313" key="12">
    <source>
        <dbReference type="Proteomes" id="UP000823912"/>
    </source>
</evidence>
<dbReference type="PROSITE" id="PS50263">
    <property type="entry name" value="CN_HYDROLASE"/>
    <property type="match status" value="1"/>
</dbReference>
<dbReference type="GO" id="GO:0003952">
    <property type="term" value="F:NAD+ synthase (glutamine-hydrolyzing) activity"/>
    <property type="evidence" value="ECO:0007669"/>
    <property type="project" value="UniProtKB-UniRule"/>
</dbReference>
<evidence type="ECO:0000256" key="7">
    <source>
        <dbReference type="HAMAP-Rule" id="MF_02090"/>
    </source>
</evidence>
<dbReference type="InterPro" id="IPR014729">
    <property type="entry name" value="Rossmann-like_a/b/a_fold"/>
</dbReference>
<dbReference type="EMBL" id="DVHM01000063">
    <property type="protein sequence ID" value="HIR70436.1"/>
    <property type="molecule type" value="Genomic_DNA"/>
</dbReference>
<name>A0A9D1E9E9_9FIRM</name>
<comment type="similarity">
    <text evidence="2 7 8">In the C-terminal section; belongs to the NAD synthetase family.</text>
</comment>
<dbReference type="Pfam" id="PF02540">
    <property type="entry name" value="NAD_synthase"/>
    <property type="match status" value="1"/>
</dbReference>
<dbReference type="HAMAP" id="MF_02090">
    <property type="entry name" value="NadE_glutamine_dep"/>
    <property type="match status" value="1"/>
</dbReference>
<feature type="active site" description="Proton acceptor; for glutaminase activity" evidence="7">
    <location>
        <position position="46"/>
    </location>
</feature>
<dbReference type="InterPro" id="IPR022310">
    <property type="entry name" value="NAD/GMP_synthase"/>
</dbReference>
<proteinExistence type="inferred from homology"/>
<feature type="active site" description="For glutaminase activity" evidence="7">
    <location>
        <position position="115"/>
    </location>
</feature>
<dbReference type="SUPFAM" id="SSF56317">
    <property type="entry name" value="Carbon-nitrogen hydrolase"/>
    <property type="match status" value="1"/>
</dbReference>
<feature type="binding site" evidence="7">
    <location>
        <position position="198"/>
    </location>
    <ligand>
        <name>L-glutamine</name>
        <dbReference type="ChEBI" id="CHEBI:58359"/>
    </ligand>
</feature>
<dbReference type="Gene3D" id="3.60.110.10">
    <property type="entry name" value="Carbon-nitrogen hydrolase"/>
    <property type="match status" value="1"/>
</dbReference>
<dbReference type="PIRSF" id="PIRSF006630">
    <property type="entry name" value="NADS_GAT"/>
    <property type="match status" value="1"/>
</dbReference>
<dbReference type="InterPro" id="IPR003694">
    <property type="entry name" value="NAD_synthase"/>
</dbReference>
<evidence type="ECO:0000313" key="11">
    <source>
        <dbReference type="EMBL" id="HIR70436.1"/>
    </source>
</evidence>
<dbReference type="Gene3D" id="3.40.50.620">
    <property type="entry name" value="HUPs"/>
    <property type="match status" value="1"/>
</dbReference>
<feature type="binding site" evidence="7">
    <location>
        <position position="121"/>
    </location>
    <ligand>
        <name>L-glutamine</name>
        <dbReference type="ChEBI" id="CHEBI:58359"/>
    </ligand>
</feature>
<evidence type="ECO:0000256" key="4">
    <source>
        <dbReference type="ARBA" id="ARBA00022741"/>
    </source>
</evidence>
<feature type="binding site" evidence="7">
    <location>
        <position position="437"/>
    </location>
    <ligand>
        <name>deamido-NAD(+)</name>
        <dbReference type="ChEBI" id="CHEBI:58437"/>
        <note>ligand shared between two neighboring subunits</note>
    </ligand>
</feature>
<protein>
    <recommendedName>
        <fullName evidence="7 8">Glutamine-dependent NAD(+) synthetase</fullName>
        <ecNumber evidence="7 8">6.3.5.1</ecNumber>
    </recommendedName>
    <alternativeName>
        <fullName evidence="7 8">NAD(+) synthase [glutamine-hydrolyzing]</fullName>
    </alternativeName>
</protein>
<feature type="binding site" evidence="7">
    <location>
        <position position="461"/>
    </location>
    <ligand>
        <name>ATP</name>
        <dbReference type="ChEBI" id="CHEBI:30616"/>
    </ligand>
</feature>
<dbReference type="InterPro" id="IPR041856">
    <property type="entry name" value="NAD+_synth_C"/>
</dbReference>
<organism evidence="11 12">
    <name type="scientific">Candidatus Pullilachnospira gallistercoris</name>
    <dbReference type="NCBI Taxonomy" id="2840911"/>
    <lineage>
        <taxon>Bacteria</taxon>
        <taxon>Bacillati</taxon>
        <taxon>Bacillota</taxon>
        <taxon>Clostridia</taxon>
        <taxon>Lachnospirales</taxon>
        <taxon>Lachnospiraceae</taxon>
        <taxon>Lachnospiraceae incertae sedis</taxon>
        <taxon>Candidatus Pullilachnospira</taxon>
    </lineage>
</organism>
<evidence type="ECO:0000259" key="10">
    <source>
        <dbReference type="PROSITE" id="PS50263"/>
    </source>
</evidence>
<comment type="caution">
    <text evidence="11">The sequence shown here is derived from an EMBL/GenBank/DDBJ whole genome shotgun (WGS) entry which is preliminary data.</text>
</comment>
<dbReference type="PANTHER" id="PTHR23090">
    <property type="entry name" value="NH 3 /GLUTAMINE-DEPENDENT NAD + SYNTHETASE"/>
    <property type="match status" value="1"/>
</dbReference>
<keyword evidence="6 7" id="KW-0520">NAD</keyword>
<dbReference type="GO" id="GO:0005524">
    <property type="term" value="F:ATP binding"/>
    <property type="evidence" value="ECO:0007669"/>
    <property type="project" value="UniProtKB-UniRule"/>
</dbReference>
<evidence type="ECO:0000256" key="5">
    <source>
        <dbReference type="ARBA" id="ARBA00022840"/>
    </source>
</evidence>
<comment type="catalytic activity">
    <reaction evidence="7 8">
        <text>deamido-NAD(+) + L-glutamine + ATP + H2O = L-glutamate + AMP + diphosphate + NAD(+) + H(+)</text>
        <dbReference type="Rhea" id="RHEA:24384"/>
        <dbReference type="ChEBI" id="CHEBI:15377"/>
        <dbReference type="ChEBI" id="CHEBI:15378"/>
        <dbReference type="ChEBI" id="CHEBI:29985"/>
        <dbReference type="ChEBI" id="CHEBI:30616"/>
        <dbReference type="ChEBI" id="CHEBI:33019"/>
        <dbReference type="ChEBI" id="CHEBI:57540"/>
        <dbReference type="ChEBI" id="CHEBI:58359"/>
        <dbReference type="ChEBI" id="CHEBI:58437"/>
        <dbReference type="ChEBI" id="CHEBI:456215"/>
        <dbReference type="EC" id="6.3.5.1"/>
    </reaction>
</comment>
<dbReference type="InterPro" id="IPR014445">
    <property type="entry name" value="Gln-dep_NAD_synthase"/>
</dbReference>
<dbReference type="EC" id="6.3.5.1" evidence="7 8"/>
<feature type="binding site" evidence="7">
    <location>
        <begin position="471"/>
        <end position="474"/>
    </location>
    <ligand>
        <name>deamido-NAD(+)</name>
        <dbReference type="ChEBI" id="CHEBI:58437"/>
        <note>ligand shared between two neighboring subunits</note>
    </ligand>
</feature>
<evidence type="ECO:0000256" key="2">
    <source>
        <dbReference type="ARBA" id="ARBA00007145"/>
    </source>
</evidence>
<comment type="function">
    <text evidence="7">Catalyzes the ATP-dependent amidation of deamido-NAD to form NAD. Uses L-glutamine as a nitrogen source.</text>
</comment>
<dbReference type="GO" id="GO:0004359">
    <property type="term" value="F:glutaminase activity"/>
    <property type="evidence" value="ECO:0007669"/>
    <property type="project" value="InterPro"/>
</dbReference>
<evidence type="ECO:0000256" key="3">
    <source>
        <dbReference type="ARBA" id="ARBA00022598"/>
    </source>
</evidence>
<dbReference type="AlphaFoldDB" id="A0A9D1E9E9"/>
<gene>
    <name evidence="7" type="primary">nadE</name>
    <name evidence="11" type="ORF">IAA55_04055</name>
</gene>
<feature type="binding site" evidence="7">
    <location>
        <begin position="351"/>
        <end position="358"/>
    </location>
    <ligand>
        <name>ATP</name>
        <dbReference type="ChEBI" id="CHEBI:30616"/>
    </ligand>
</feature>
<reference evidence="11" key="2">
    <citation type="journal article" date="2021" name="PeerJ">
        <title>Extensive microbial diversity within the chicken gut microbiome revealed by metagenomics and culture.</title>
        <authorList>
            <person name="Gilroy R."/>
            <person name="Ravi A."/>
            <person name="Getino M."/>
            <person name="Pursley I."/>
            <person name="Horton D.L."/>
            <person name="Alikhan N.F."/>
            <person name="Baker D."/>
            <person name="Gharbi K."/>
            <person name="Hall N."/>
            <person name="Watson M."/>
            <person name="Adriaenssens E.M."/>
            <person name="Foster-Nyarko E."/>
            <person name="Jarju S."/>
            <person name="Secka A."/>
            <person name="Antonio M."/>
            <person name="Oren A."/>
            <person name="Chaudhuri R.R."/>
            <person name="La Ragione R."/>
            <person name="Hildebrand F."/>
            <person name="Pallen M.J."/>
        </authorList>
    </citation>
    <scope>NUCLEOTIDE SEQUENCE</scope>
    <source>
        <strain evidence="11">ChiSjej5B23-6657</strain>
    </source>
</reference>
<dbReference type="PANTHER" id="PTHR23090:SF9">
    <property type="entry name" value="GLUTAMINE-DEPENDENT NAD(+) SYNTHETASE"/>
    <property type="match status" value="1"/>
</dbReference>
<dbReference type="GO" id="GO:0005737">
    <property type="term" value="C:cytoplasm"/>
    <property type="evidence" value="ECO:0007669"/>
    <property type="project" value="InterPro"/>
</dbReference>
<feature type="domain" description="CN hydrolase" evidence="10">
    <location>
        <begin position="6"/>
        <end position="269"/>
    </location>
</feature>
<feature type="binding site" evidence="7">
    <location>
        <position position="598"/>
    </location>
    <ligand>
        <name>deamido-NAD(+)</name>
        <dbReference type="ChEBI" id="CHEBI:58437"/>
        <note>ligand shared between two neighboring subunits</note>
    </ligand>
</feature>